<name>A0A1C4U7A6_9ACTN</name>
<evidence type="ECO:0000313" key="3">
    <source>
        <dbReference type="Proteomes" id="UP000198243"/>
    </source>
</evidence>
<reference evidence="3" key="1">
    <citation type="submission" date="2016-06" db="EMBL/GenBank/DDBJ databases">
        <authorList>
            <person name="Varghese N."/>
            <person name="Submissions Spin"/>
        </authorList>
    </citation>
    <scope>NUCLEOTIDE SEQUENCE [LARGE SCALE GENOMIC DNA]</scope>
    <source>
        <strain evidence="3">DSM 44875</strain>
    </source>
</reference>
<dbReference type="EMBL" id="LT607412">
    <property type="protein sequence ID" value="SCE67544.1"/>
    <property type="molecule type" value="Genomic_DNA"/>
</dbReference>
<evidence type="ECO:0000313" key="2">
    <source>
        <dbReference type="EMBL" id="SCE67544.1"/>
    </source>
</evidence>
<dbReference type="OrthoDB" id="246789at2"/>
<accession>A0A1C4U7A6</accession>
<proteinExistence type="predicted"/>
<organism evidence="2 3">
    <name type="scientific">Micromonospora coriariae</name>
    <dbReference type="NCBI Taxonomy" id="285665"/>
    <lineage>
        <taxon>Bacteria</taxon>
        <taxon>Bacillati</taxon>
        <taxon>Actinomycetota</taxon>
        <taxon>Actinomycetes</taxon>
        <taxon>Micromonosporales</taxon>
        <taxon>Micromonosporaceae</taxon>
        <taxon>Micromonospora</taxon>
    </lineage>
</organism>
<dbReference type="AlphaFoldDB" id="A0A1C4U7A6"/>
<keyword evidence="3" id="KW-1185">Reference proteome</keyword>
<evidence type="ECO:0000256" key="1">
    <source>
        <dbReference type="SAM" id="MobiDB-lite"/>
    </source>
</evidence>
<sequence>MSLPAVAPHVTADAVAALPTRLRSKLDQALEKQPTWTITTSDSGATITIDDHVTVTLTAPVETADGAACNCLLAPRCLHRAAVLSAAPVLTTHPHHPVAAGSDVATAEAVVTTEADPPGPPAPSATADEKAAATQVRDVVAQILEHGVAGAGAVTQADLLRAIHQARAIGLPRLATAATRVVEQLRSARLSTPGFRLADLTEDLREALTVCHLLIEGIGDQRAARGTSRRGYGPVGDLHLYGLCTEPLRATTGHVGAVSYLTDGNATIWSLAQARPGDGDAARNAARASVNLGDVTISHRELDRAGIIVINALASVDRRLSHGRTVQAVRTTGRTWHEEPVDALWRQPIPEQAARWLNAFEVAQHERPAGHDLAFLDGVLAADQRGLLLQTAQLPGPVIVLAPHDDPVLPYVANLRLLAAHATGMPVRMIGRFHGPRQVHGLAVAAPWLPDRFGGHVDLGVDQLQRADLPDAGTTETSGNDQPQPPLHLLTHHLQRVVAAGRAALVPDVDRDARALLDAQLPTAASVLRELRRAGHRRSRDAFGRLNQQDSTALAVAWLSGAAYQYAAATAVTAESWQSNRGREVDDNAHRAEGRAWQPSA</sequence>
<gene>
    <name evidence="2" type="ORF">GA0070607_0253</name>
</gene>
<dbReference type="Proteomes" id="UP000198243">
    <property type="component" value="Chromosome I"/>
</dbReference>
<evidence type="ECO:0008006" key="4">
    <source>
        <dbReference type="Google" id="ProtNLM"/>
    </source>
</evidence>
<feature type="compositionally biased region" description="Basic and acidic residues" evidence="1">
    <location>
        <begin position="581"/>
        <end position="594"/>
    </location>
</feature>
<protein>
    <recommendedName>
        <fullName evidence="4">SWIM-type domain-containing protein</fullName>
    </recommendedName>
</protein>
<feature type="region of interest" description="Disordered" evidence="1">
    <location>
        <begin position="578"/>
        <end position="601"/>
    </location>
</feature>
<dbReference type="RefSeq" id="WP_089016508.1">
    <property type="nucleotide sequence ID" value="NZ_LT607412.1"/>
</dbReference>